<dbReference type="OrthoDB" id="7773at2157"/>
<dbReference type="RefSeq" id="WP_089731878.1">
    <property type="nucleotide sequence ID" value="NZ_FNIA01000004.1"/>
</dbReference>
<dbReference type="Gene3D" id="3.60.15.10">
    <property type="entry name" value="Ribonuclease Z/Hydroxyacylglutathione hydrolase-like"/>
    <property type="match status" value="1"/>
</dbReference>
<dbReference type="AlphaFoldDB" id="A0A1G9UFL5"/>
<evidence type="ECO:0000256" key="1">
    <source>
        <dbReference type="ARBA" id="ARBA00001947"/>
    </source>
</evidence>
<dbReference type="InterPro" id="IPR036866">
    <property type="entry name" value="RibonucZ/Hydroxyglut_hydro"/>
</dbReference>
<dbReference type="InterPro" id="IPR051013">
    <property type="entry name" value="MBL_superfamily_lactonases"/>
</dbReference>
<dbReference type="Proteomes" id="UP000199370">
    <property type="component" value="Unassembled WGS sequence"/>
</dbReference>
<dbReference type="CDD" id="cd07729">
    <property type="entry name" value="AHL_lactonase_MBL-fold"/>
    <property type="match status" value="1"/>
</dbReference>
<dbReference type="PANTHER" id="PTHR42978">
    <property type="entry name" value="QUORUM-QUENCHING LACTONASE YTNP-RELATED-RELATED"/>
    <property type="match status" value="1"/>
</dbReference>
<dbReference type="GO" id="GO:0046872">
    <property type="term" value="F:metal ion binding"/>
    <property type="evidence" value="ECO:0007669"/>
    <property type="project" value="UniProtKB-KW"/>
</dbReference>
<comment type="similarity">
    <text evidence="2">Belongs to the metallo-beta-lactamase superfamily.</text>
</comment>
<name>A0A1G9UFL5_9EURY</name>
<accession>A0A1G9UFL5</accession>
<keyword evidence="5" id="KW-0862">Zinc</keyword>
<dbReference type="STRING" id="996166.SAMN05192554_104101"/>
<evidence type="ECO:0000256" key="5">
    <source>
        <dbReference type="ARBA" id="ARBA00022833"/>
    </source>
</evidence>
<comment type="cofactor">
    <cofactor evidence="1">
        <name>Zn(2+)</name>
        <dbReference type="ChEBI" id="CHEBI:29105"/>
    </cofactor>
</comment>
<protein>
    <submittedName>
        <fullName evidence="7">Glyoxylase, beta-lactamase superfamily II</fullName>
    </submittedName>
</protein>
<gene>
    <name evidence="7" type="ORF">SAMN05192554_104101</name>
</gene>
<feature type="domain" description="Metallo-beta-lactamase" evidence="6">
    <location>
        <begin position="43"/>
        <end position="251"/>
    </location>
</feature>
<evidence type="ECO:0000313" key="7">
    <source>
        <dbReference type="EMBL" id="SDM58706.1"/>
    </source>
</evidence>
<dbReference type="SUPFAM" id="SSF56281">
    <property type="entry name" value="Metallo-hydrolase/oxidoreductase"/>
    <property type="match status" value="1"/>
</dbReference>
<evidence type="ECO:0000313" key="8">
    <source>
        <dbReference type="Proteomes" id="UP000199370"/>
    </source>
</evidence>
<keyword evidence="4" id="KW-0378">Hydrolase</keyword>
<dbReference type="EMBL" id="FNIA01000004">
    <property type="protein sequence ID" value="SDM58706.1"/>
    <property type="molecule type" value="Genomic_DNA"/>
</dbReference>
<dbReference type="InterPro" id="IPR001279">
    <property type="entry name" value="Metallo-B-lactamas"/>
</dbReference>
<proteinExistence type="inferred from homology"/>
<keyword evidence="8" id="KW-1185">Reference proteome</keyword>
<dbReference type="Pfam" id="PF00753">
    <property type="entry name" value="Lactamase_B"/>
    <property type="match status" value="1"/>
</dbReference>
<evidence type="ECO:0000256" key="2">
    <source>
        <dbReference type="ARBA" id="ARBA00007749"/>
    </source>
</evidence>
<dbReference type="GO" id="GO:0016787">
    <property type="term" value="F:hydrolase activity"/>
    <property type="evidence" value="ECO:0007669"/>
    <property type="project" value="UniProtKB-KW"/>
</dbReference>
<dbReference type="SMART" id="SM00849">
    <property type="entry name" value="Lactamase_B"/>
    <property type="match status" value="1"/>
</dbReference>
<evidence type="ECO:0000256" key="4">
    <source>
        <dbReference type="ARBA" id="ARBA00022801"/>
    </source>
</evidence>
<evidence type="ECO:0000256" key="3">
    <source>
        <dbReference type="ARBA" id="ARBA00022723"/>
    </source>
</evidence>
<evidence type="ECO:0000259" key="6">
    <source>
        <dbReference type="SMART" id="SM00849"/>
    </source>
</evidence>
<organism evidence="7 8">
    <name type="scientific">Haloarchaeobius iranensis</name>
    <dbReference type="NCBI Taxonomy" id="996166"/>
    <lineage>
        <taxon>Archaea</taxon>
        <taxon>Methanobacteriati</taxon>
        <taxon>Methanobacteriota</taxon>
        <taxon>Stenosarchaea group</taxon>
        <taxon>Halobacteria</taxon>
        <taxon>Halobacteriales</taxon>
        <taxon>Halorubellaceae</taxon>
        <taxon>Haloarchaeobius</taxon>
    </lineage>
</organism>
<reference evidence="7 8" key="1">
    <citation type="submission" date="2016-10" db="EMBL/GenBank/DDBJ databases">
        <authorList>
            <person name="de Groot N.N."/>
        </authorList>
    </citation>
    <scope>NUCLEOTIDE SEQUENCE [LARGE SCALE GENOMIC DNA]</scope>
    <source>
        <strain evidence="8">EB21,IBRC-M 10013,KCTC 4048</strain>
    </source>
</reference>
<sequence>MADISLTPVRRGRLVVDEGYLFEDVGLGTASTPDPVHERVECPVYNVVVEHPDATVLWDTGSHPDAADGHWPAGLYDAFTHEGLRPLAADLDAAGYQLTDIDAVVQSHLHLDHAGGLSAFAGTDVPVYVHREEFEFAYVSAKTGSGDVAYLADDFDHDIDWRLVTGDRGTPFRDIALVHLPGHSPGLVATVLHRDADTVILAGDVGFVDENVTDRRPMDGSLLWSKADWFDSLGRLADLRRRHDAVVLTGHDPEAPDRLDSL</sequence>
<dbReference type="PANTHER" id="PTHR42978:SF2">
    <property type="entry name" value="102 KBASES UNSTABLE REGION: FROM 1 TO 119443"/>
    <property type="match status" value="1"/>
</dbReference>
<keyword evidence="3" id="KW-0479">Metal-binding</keyword>